<protein>
    <recommendedName>
        <fullName evidence="4">DUF3667 domain-containing protein</fullName>
    </recommendedName>
</protein>
<evidence type="ECO:0000256" key="1">
    <source>
        <dbReference type="SAM" id="Phobius"/>
    </source>
</evidence>
<keyword evidence="1" id="KW-0812">Transmembrane</keyword>
<gene>
    <name evidence="2" type="ORF">AWE51_06980</name>
</gene>
<dbReference type="AlphaFoldDB" id="A0A163ANV8"/>
<organism evidence="2 3">
    <name type="scientific">Aquimarina aggregata</name>
    <dbReference type="NCBI Taxonomy" id="1642818"/>
    <lineage>
        <taxon>Bacteria</taxon>
        <taxon>Pseudomonadati</taxon>
        <taxon>Bacteroidota</taxon>
        <taxon>Flavobacteriia</taxon>
        <taxon>Flavobacteriales</taxon>
        <taxon>Flavobacteriaceae</taxon>
        <taxon>Aquimarina</taxon>
    </lineage>
</organism>
<feature type="transmembrane region" description="Helical" evidence="1">
    <location>
        <begin position="134"/>
        <end position="154"/>
    </location>
</feature>
<evidence type="ECO:0000313" key="2">
    <source>
        <dbReference type="EMBL" id="KZS40687.1"/>
    </source>
</evidence>
<dbReference type="InterPro" id="IPR022134">
    <property type="entry name" value="DUF3667"/>
</dbReference>
<keyword evidence="3" id="KW-1185">Reference proteome</keyword>
<feature type="transmembrane region" description="Helical" evidence="1">
    <location>
        <begin position="225"/>
        <end position="252"/>
    </location>
</feature>
<reference evidence="2 3" key="1">
    <citation type="submission" date="2016-01" db="EMBL/GenBank/DDBJ databases">
        <title>The draft genome sequence of Aquimarina sp. RZW4-3-2.</title>
        <authorList>
            <person name="Wang Y."/>
        </authorList>
    </citation>
    <scope>NUCLEOTIDE SEQUENCE [LARGE SCALE GENOMIC DNA]</scope>
    <source>
        <strain evidence="2 3">RZW4-3-2</strain>
    </source>
</reference>
<comment type="caution">
    <text evidence="2">The sequence shown here is derived from an EMBL/GenBank/DDBJ whole genome shotgun (WGS) entry which is preliminary data.</text>
</comment>
<dbReference type="OrthoDB" id="1143019at2"/>
<feature type="transmembrane region" description="Helical" evidence="1">
    <location>
        <begin position="166"/>
        <end position="187"/>
    </location>
</feature>
<evidence type="ECO:0000313" key="3">
    <source>
        <dbReference type="Proteomes" id="UP000076715"/>
    </source>
</evidence>
<dbReference type="EMBL" id="LQRT01000013">
    <property type="protein sequence ID" value="KZS40687.1"/>
    <property type="molecule type" value="Genomic_DNA"/>
</dbReference>
<sequence>MSDLITVTDCKNCGQQITTYNFCPDCGAKKITKRITFKNLVSDFVNRFLNVDNSFFKTFIHLFSKPDEVIDGYIHGLRKRYINPFSYFALSITITGIYSFLTEKRLEELMNTIDTLSKEQLEIQQAAMDTSFQYQSIISLLLIPILALISRLVFVNYKKYNLTEHFVIYLYSYSHIVGLMTILLLPITFLSDSIITITIVQFVVYITYIAYVLKRLYQINLKKIIIKTILFLILGGFLYILIGIISFLVMLINGTFEMPTK</sequence>
<dbReference type="Pfam" id="PF12412">
    <property type="entry name" value="DUF3667"/>
    <property type="match status" value="1"/>
</dbReference>
<proteinExistence type="predicted"/>
<keyword evidence="1" id="KW-1133">Transmembrane helix</keyword>
<feature type="transmembrane region" description="Helical" evidence="1">
    <location>
        <begin position="193"/>
        <end position="213"/>
    </location>
</feature>
<dbReference type="Proteomes" id="UP000076715">
    <property type="component" value="Unassembled WGS sequence"/>
</dbReference>
<name>A0A163ANV8_9FLAO</name>
<accession>A0A163ANV8</accession>
<dbReference type="RefSeq" id="WP_066314402.1">
    <property type="nucleotide sequence ID" value="NZ_LQRT01000013.1"/>
</dbReference>
<feature type="transmembrane region" description="Helical" evidence="1">
    <location>
        <begin position="81"/>
        <end position="101"/>
    </location>
</feature>
<dbReference type="STRING" id="1642818.AWE51_06980"/>
<evidence type="ECO:0008006" key="4">
    <source>
        <dbReference type="Google" id="ProtNLM"/>
    </source>
</evidence>
<keyword evidence="1" id="KW-0472">Membrane</keyword>